<dbReference type="EMBL" id="LR743507">
    <property type="protein sequence ID" value="CAA2104115.1"/>
    <property type="molecule type" value="Genomic_DNA"/>
</dbReference>
<name>A0A679IYX1_VARPD</name>
<organism evidence="1">
    <name type="scientific">Variovorax paradoxus</name>
    <dbReference type="NCBI Taxonomy" id="34073"/>
    <lineage>
        <taxon>Bacteria</taxon>
        <taxon>Pseudomonadati</taxon>
        <taxon>Pseudomonadota</taxon>
        <taxon>Betaproteobacteria</taxon>
        <taxon>Burkholderiales</taxon>
        <taxon>Comamonadaceae</taxon>
        <taxon>Variovorax</taxon>
    </lineage>
</organism>
<gene>
    <name evidence="1" type="ORF">VVAX_02603</name>
</gene>
<proteinExistence type="predicted"/>
<dbReference type="RefSeq" id="WP_339090237.1">
    <property type="nucleotide sequence ID" value="NZ_LR743507.1"/>
</dbReference>
<evidence type="ECO:0000313" key="1">
    <source>
        <dbReference type="EMBL" id="CAA2104115.1"/>
    </source>
</evidence>
<accession>A0A679IYX1</accession>
<dbReference type="AlphaFoldDB" id="A0A679IYX1"/>
<protein>
    <recommendedName>
        <fullName evidence="2">STAS/SEC14 domain-containing protein</fullName>
    </recommendedName>
</protein>
<reference evidence="1" key="1">
    <citation type="submission" date="2019-12" db="EMBL/GenBank/DDBJ databases">
        <authorList>
            <person name="Cremers G."/>
        </authorList>
    </citation>
    <scope>NUCLEOTIDE SEQUENCE</scope>
    <source>
        <strain evidence="1">Vvax</strain>
    </source>
</reference>
<sequence>MSRYTLTEVVPAIPDGLRRRFLLADRRQTGRVAVLVVAFDGDYPDGSLGNGHGAFIATSALQGLHAFEPDCVVLDFRGMSYRWGNTLLRVFQDISQFMDSGIEPGGVPFPVVAVTSERSRAAFLSLVTPGGGPAPSWHFDDIDAAIAHGASKAKEWLES</sequence>
<evidence type="ECO:0008006" key="2">
    <source>
        <dbReference type="Google" id="ProtNLM"/>
    </source>
</evidence>